<dbReference type="AlphaFoldDB" id="A0A4Y8W8S6"/>
<protein>
    <submittedName>
        <fullName evidence="1">Type-F conjugative transfer system mating-pair stabilization protein TraN</fullName>
    </submittedName>
</protein>
<reference evidence="1 2" key="1">
    <citation type="submission" date="2019-01" db="EMBL/GenBank/DDBJ databases">
        <title>Vibrio BEI176 sp. nov, a marine bacterium isolated from China: eastern marignal seas.</title>
        <authorList>
            <person name="Li B."/>
        </authorList>
    </citation>
    <scope>NUCLEOTIDE SEQUENCE [LARGE SCALE GENOMIC DNA]</scope>
    <source>
        <strain evidence="1 2">BEI176</strain>
    </source>
</reference>
<dbReference type="InterPro" id="IPR014121">
    <property type="entry name" value="TraN_Ftype"/>
</dbReference>
<evidence type="ECO:0000313" key="1">
    <source>
        <dbReference type="EMBL" id="TFH89340.1"/>
    </source>
</evidence>
<accession>A0A4Y8W8S6</accession>
<name>A0A4Y8W8S6_9VIBR</name>
<comment type="caution">
    <text evidence="1">The sequence shown here is derived from an EMBL/GenBank/DDBJ whole genome shotgun (WGS) entry which is preliminary data.</text>
</comment>
<feature type="non-terminal residue" evidence="1">
    <location>
        <position position="1"/>
    </location>
</feature>
<proteinExistence type="predicted"/>
<gene>
    <name evidence="1" type="ORF">ELS82_22740</name>
</gene>
<dbReference type="Proteomes" id="UP000297753">
    <property type="component" value="Unassembled WGS sequence"/>
</dbReference>
<dbReference type="Pfam" id="PF06986">
    <property type="entry name" value="F_T4SS_TraN"/>
    <property type="match status" value="1"/>
</dbReference>
<dbReference type="EMBL" id="SATR01000076">
    <property type="protein sequence ID" value="TFH89340.1"/>
    <property type="molecule type" value="Genomic_DNA"/>
</dbReference>
<organism evidence="1 2">
    <name type="scientific">Vibrio ouci</name>
    <dbReference type="NCBI Taxonomy" id="2499078"/>
    <lineage>
        <taxon>Bacteria</taxon>
        <taxon>Pseudomonadati</taxon>
        <taxon>Pseudomonadota</taxon>
        <taxon>Gammaproteobacteria</taxon>
        <taxon>Vibrionales</taxon>
        <taxon>Vibrionaceae</taxon>
        <taxon>Vibrio</taxon>
    </lineage>
</organism>
<evidence type="ECO:0000313" key="2">
    <source>
        <dbReference type="Proteomes" id="UP000297753"/>
    </source>
</evidence>
<keyword evidence="2" id="KW-1185">Reference proteome</keyword>
<sequence>IEGAGTRVINGVRTYLSCWKYQLRYQCDFPDTCAELADNCTTTSSRCKTRQNGVCVEKEHTKTCPVTACSTTKLHCLDTTFCLDGDCYGATPTQSDDFAQSAAGLAALSEAAKGLGNPPRIFAGQGMHCTDKAFGFADCCKDSGWGTDIGLAKCSEQEKALGQAKEQGLTIALGSYCATKILGACVRKKKGYCVFGSKLARIVQAEGARDQLGVSFGSAEHPKCEALTPEQLQAIRFDRIDFSDFFDDMRGNAQLPSAKEIQERLRSAYGP</sequence>
<dbReference type="RefSeq" id="WP_167489480.1">
    <property type="nucleotide sequence ID" value="NZ_SATR01000076.1"/>
</dbReference>